<keyword evidence="3" id="KW-1185">Reference proteome</keyword>
<dbReference type="Proteomes" id="UP000322699">
    <property type="component" value="Unassembled WGS sequence"/>
</dbReference>
<dbReference type="InterPro" id="IPR002711">
    <property type="entry name" value="HNH"/>
</dbReference>
<accession>A0A5B1CF64</accession>
<keyword evidence="2" id="KW-0540">Nuclease</keyword>
<sequence>MSEYVPVDLRRRVRDAFFSRCAYCQTDEALTVAIFEIEHITPVSLDGQTEFDNLCLACSSYSRFKSNRTHGTTDAGLECRLFYPQQDSWLEHFDWTINGTVIVGVTDVGIQIAARRRSCYNWFERRRVSVWVDQDNE</sequence>
<dbReference type="RefSeq" id="WP_068260161.1">
    <property type="nucleotide sequence ID" value="NZ_LWSK01000014.1"/>
</dbReference>
<dbReference type="Gene3D" id="1.10.30.50">
    <property type="match status" value="1"/>
</dbReference>
<gene>
    <name evidence="2" type="ORF">LF1_04550</name>
</gene>
<dbReference type="GO" id="GO:0004519">
    <property type="term" value="F:endonuclease activity"/>
    <property type="evidence" value="ECO:0007669"/>
    <property type="project" value="UniProtKB-KW"/>
</dbReference>
<reference evidence="2 3" key="1">
    <citation type="submission" date="2019-08" db="EMBL/GenBank/DDBJ databases">
        <title>Deep-cultivation of Planctomycetes and their phenomic and genomic characterization uncovers novel biology.</title>
        <authorList>
            <person name="Wiegand S."/>
            <person name="Jogler M."/>
            <person name="Boedeker C."/>
            <person name="Pinto D."/>
            <person name="Vollmers J."/>
            <person name="Rivas-Marin E."/>
            <person name="Kohn T."/>
            <person name="Peeters S.H."/>
            <person name="Heuer A."/>
            <person name="Rast P."/>
            <person name="Oberbeckmann S."/>
            <person name="Bunk B."/>
            <person name="Jeske O."/>
            <person name="Meyerdierks A."/>
            <person name="Storesund J.E."/>
            <person name="Kallscheuer N."/>
            <person name="Luecker S."/>
            <person name="Lage O.M."/>
            <person name="Pohl T."/>
            <person name="Merkel B.J."/>
            <person name="Hornburger P."/>
            <person name="Mueller R.-W."/>
            <person name="Bruemmer F."/>
            <person name="Labrenz M."/>
            <person name="Spormann A.M."/>
            <person name="Op Den Camp H."/>
            <person name="Overmann J."/>
            <person name="Amann R."/>
            <person name="Jetten M.S.M."/>
            <person name="Mascher T."/>
            <person name="Medema M.H."/>
            <person name="Devos D.P."/>
            <person name="Kaster A.-K."/>
            <person name="Ovreas L."/>
            <person name="Rohde M."/>
            <person name="Galperin M.Y."/>
            <person name="Jogler C."/>
        </authorList>
    </citation>
    <scope>NUCLEOTIDE SEQUENCE [LARGE SCALE GENOMIC DNA]</scope>
    <source>
        <strain evidence="2 3">LF1</strain>
    </source>
</reference>
<evidence type="ECO:0000313" key="2">
    <source>
        <dbReference type="EMBL" id="KAA1257964.1"/>
    </source>
</evidence>
<dbReference type="GO" id="GO:0003676">
    <property type="term" value="F:nucleic acid binding"/>
    <property type="evidence" value="ECO:0007669"/>
    <property type="project" value="InterPro"/>
</dbReference>
<name>A0A5B1CF64_9BACT</name>
<keyword evidence="2" id="KW-0378">Hydrolase</keyword>
<evidence type="ECO:0000259" key="1">
    <source>
        <dbReference type="Pfam" id="PF01844"/>
    </source>
</evidence>
<comment type="caution">
    <text evidence="2">The sequence shown here is derived from an EMBL/GenBank/DDBJ whole genome shotgun (WGS) entry which is preliminary data.</text>
</comment>
<dbReference type="AlphaFoldDB" id="A0A5B1CF64"/>
<dbReference type="OrthoDB" id="9802901at2"/>
<protein>
    <submittedName>
        <fullName evidence="2">HNH endonuclease</fullName>
    </submittedName>
</protein>
<dbReference type="GO" id="GO:0008270">
    <property type="term" value="F:zinc ion binding"/>
    <property type="evidence" value="ECO:0007669"/>
    <property type="project" value="InterPro"/>
</dbReference>
<keyword evidence="2" id="KW-0255">Endonuclease</keyword>
<dbReference type="InterPro" id="IPR003615">
    <property type="entry name" value="HNH_nuc"/>
</dbReference>
<proteinExistence type="predicted"/>
<dbReference type="Pfam" id="PF01844">
    <property type="entry name" value="HNH"/>
    <property type="match status" value="1"/>
</dbReference>
<organism evidence="2 3">
    <name type="scientific">Rubripirellula obstinata</name>
    <dbReference type="NCBI Taxonomy" id="406547"/>
    <lineage>
        <taxon>Bacteria</taxon>
        <taxon>Pseudomonadati</taxon>
        <taxon>Planctomycetota</taxon>
        <taxon>Planctomycetia</taxon>
        <taxon>Pirellulales</taxon>
        <taxon>Pirellulaceae</taxon>
        <taxon>Rubripirellula</taxon>
    </lineage>
</organism>
<dbReference type="CDD" id="cd00085">
    <property type="entry name" value="HNHc"/>
    <property type="match status" value="1"/>
</dbReference>
<feature type="domain" description="HNH" evidence="1">
    <location>
        <begin position="21"/>
        <end position="60"/>
    </location>
</feature>
<dbReference type="EMBL" id="VRLW01000001">
    <property type="protein sequence ID" value="KAA1257964.1"/>
    <property type="molecule type" value="Genomic_DNA"/>
</dbReference>
<evidence type="ECO:0000313" key="3">
    <source>
        <dbReference type="Proteomes" id="UP000322699"/>
    </source>
</evidence>